<sequence>MKRVLILVSAVLASTIVYGSSTPIASATDGTPPVGSWQWCNDTVKNGCIEAVTTISPEKVETTYRTAAELPSELKVSATCSSNSSVNTCDTNRYVTRDDGQCTETSTWGGRFTTPSIEIDAQWPGMVGWEVRIRFSTGNFRAAFSIGYGITATQTTRDEDGTYTFTLTTFIGKSYSAMMPQSIRSLMGTPQYFAAMSEWIKTAVATSEQDTAHVQVWPRDHLLRNFSPVPTFNNATSTLPLAPTASGCQYYPFDGAFAEANASSFSWSYSSGNLSPTVPNVLKFVAQAPHYLPRKGSEPLQVMPARVQVFLPTAYFSALGYASLSEFNASSYSVTTEDGQTTTPTVTARDNGILINLGLQHYSAPNPSVTFVPKGTAIGTTDTLASTSPLPAYVTTTTVAPKVFSALKKLGKKKSAPLSSFISYSSPGSKAWKVSGGCRIVKSKLQAPSRAATCKLTLTVRNAKKKVIATRSHTIRVR</sequence>
<accession>A0A6J6J1S5</accession>
<dbReference type="EMBL" id="CAEZVQ010000022">
    <property type="protein sequence ID" value="CAB4630801.1"/>
    <property type="molecule type" value="Genomic_DNA"/>
</dbReference>
<dbReference type="AlphaFoldDB" id="A0A6J6J1S5"/>
<reference evidence="1" key="1">
    <citation type="submission" date="2020-05" db="EMBL/GenBank/DDBJ databases">
        <authorList>
            <person name="Chiriac C."/>
            <person name="Salcher M."/>
            <person name="Ghai R."/>
            <person name="Kavagutti S V."/>
        </authorList>
    </citation>
    <scope>NUCLEOTIDE SEQUENCE</scope>
</reference>
<name>A0A6J6J1S5_9ZZZZ</name>
<organism evidence="1">
    <name type="scientific">freshwater metagenome</name>
    <dbReference type="NCBI Taxonomy" id="449393"/>
    <lineage>
        <taxon>unclassified sequences</taxon>
        <taxon>metagenomes</taxon>
        <taxon>ecological metagenomes</taxon>
    </lineage>
</organism>
<protein>
    <submittedName>
        <fullName evidence="1">Unannotated protein</fullName>
    </submittedName>
</protein>
<proteinExistence type="predicted"/>
<gene>
    <name evidence="1" type="ORF">UFOPK2086_00307</name>
</gene>
<evidence type="ECO:0000313" key="1">
    <source>
        <dbReference type="EMBL" id="CAB4630801.1"/>
    </source>
</evidence>